<organism evidence="2 3">
    <name type="scientific">Pedococcus aerophilus</name>
    <dbReference type="NCBI Taxonomy" id="436356"/>
    <lineage>
        <taxon>Bacteria</taxon>
        <taxon>Bacillati</taxon>
        <taxon>Actinomycetota</taxon>
        <taxon>Actinomycetes</taxon>
        <taxon>Micrococcales</taxon>
        <taxon>Intrasporangiaceae</taxon>
        <taxon>Pedococcus</taxon>
    </lineage>
</organism>
<accession>A0ABN3UMH4</accession>
<proteinExistence type="predicted"/>
<sequence length="182" mass="18157">MRGNRTVGSAPARGTGDSDVTGFGAGTLEDEDGVCRVVGFLAVVAVVAVVRPAVTVVALVDGRAVVLVDVDVVVDEGLPGVVDEGLPGVVATGAPVAGGEPGDDAGAPPHPATRVTVSATTGAAHRWRGLIGAPLCPFRPNRTTRRPRWWGQLSLQGRETVGTTSLGRSGSGGTSASGTSSV</sequence>
<evidence type="ECO:0000313" key="2">
    <source>
        <dbReference type="EMBL" id="GAA2735546.1"/>
    </source>
</evidence>
<evidence type="ECO:0000256" key="1">
    <source>
        <dbReference type="SAM" id="MobiDB-lite"/>
    </source>
</evidence>
<gene>
    <name evidence="2" type="ORF">GCM10009867_18060</name>
</gene>
<dbReference type="Proteomes" id="UP001501326">
    <property type="component" value="Unassembled WGS sequence"/>
</dbReference>
<comment type="caution">
    <text evidence="2">The sequence shown here is derived from an EMBL/GenBank/DDBJ whole genome shotgun (WGS) entry which is preliminary data.</text>
</comment>
<name>A0ABN3UMH4_9MICO</name>
<dbReference type="EMBL" id="BAAARN010000001">
    <property type="protein sequence ID" value="GAA2735546.1"/>
    <property type="molecule type" value="Genomic_DNA"/>
</dbReference>
<evidence type="ECO:0000313" key="3">
    <source>
        <dbReference type="Proteomes" id="UP001501326"/>
    </source>
</evidence>
<feature type="region of interest" description="Disordered" evidence="1">
    <location>
        <begin position="1"/>
        <end position="22"/>
    </location>
</feature>
<reference evidence="2 3" key="1">
    <citation type="journal article" date="2019" name="Int. J. Syst. Evol. Microbiol.">
        <title>The Global Catalogue of Microorganisms (GCM) 10K type strain sequencing project: providing services to taxonomists for standard genome sequencing and annotation.</title>
        <authorList>
            <consortium name="The Broad Institute Genomics Platform"/>
            <consortium name="The Broad Institute Genome Sequencing Center for Infectious Disease"/>
            <person name="Wu L."/>
            <person name="Ma J."/>
        </authorList>
    </citation>
    <scope>NUCLEOTIDE SEQUENCE [LARGE SCALE GENOMIC DNA]</scope>
    <source>
        <strain evidence="2 3">JCM 16378</strain>
    </source>
</reference>
<feature type="region of interest" description="Disordered" evidence="1">
    <location>
        <begin position="160"/>
        <end position="182"/>
    </location>
</feature>
<keyword evidence="3" id="KW-1185">Reference proteome</keyword>
<protein>
    <submittedName>
        <fullName evidence="2">Uncharacterized protein</fullName>
    </submittedName>
</protein>